<feature type="DNA-binding region" description="H-T-H motif" evidence="2">
    <location>
        <begin position="24"/>
        <end position="43"/>
    </location>
</feature>
<protein>
    <submittedName>
        <fullName evidence="4">TetR/AcrR family transcriptional regulator</fullName>
    </submittedName>
</protein>
<dbReference type="EMBL" id="VWSH01000002">
    <property type="protein sequence ID" value="KAA5534648.1"/>
    <property type="molecule type" value="Genomic_DNA"/>
</dbReference>
<feature type="domain" description="HTH tetR-type" evidence="3">
    <location>
        <begin position="1"/>
        <end position="61"/>
    </location>
</feature>
<evidence type="ECO:0000259" key="3">
    <source>
        <dbReference type="PROSITE" id="PS50977"/>
    </source>
</evidence>
<evidence type="ECO:0000313" key="5">
    <source>
        <dbReference type="Proteomes" id="UP000323632"/>
    </source>
</evidence>
<dbReference type="InterPro" id="IPR009057">
    <property type="entry name" value="Homeodomain-like_sf"/>
</dbReference>
<dbReference type="AlphaFoldDB" id="A0A5M6CHG2"/>
<gene>
    <name evidence="4" type="ORF">F0919_08515</name>
</gene>
<dbReference type="InterPro" id="IPR036271">
    <property type="entry name" value="Tet_transcr_reg_TetR-rel_C_sf"/>
</dbReference>
<dbReference type="Pfam" id="PF16295">
    <property type="entry name" value="TetR_C_10"/>
    <property type="match status" value="1"/>
</dbReference>
<dbReference type="GO" id="GO:0003677">
    <property type="term" value="F:DNA binding"/>
    <property type="evidence" value="ECO:0007669"/>
    <property type="project" value="UniProtKB-UniRule"/>
</dbReference>
<proteinExistence type="predicted"/>
<dbReference type="SUPFAM" id="SSF46689">
    <property type="entry name" value="Homeodomain-like"/>
    <property type="match status" value="1"/>
</dbReference>
<evidence type="ECO:0000313" key="4">
    <source>
        <dbReference type="EMBL" id="KAA5534648.1"/>
    </source>
</evidence>
<dbReference type="Pfam" id="PF00440">
    <property type="entry name" value="TetR_N"/>
    <property type="match status" value="1"/>
</dbReference>
<dbReference type="Gene3D" id="1.10.357.10">
    <property type="entry name" value="Tetracycline Repressor, domain 2"/>
    <property type="match status" value="1"/>
</dbReference>
<dbReference type="SUPFAM" id="SSF48498">
    <property type="entry name" value="Tetracyclin repressor-like, C-terminal domain"/>
    <property type="match status" value="1"/>
</dbReference>
<dbReference type="PANTHER" id="PTHR43479">
    <property type="entry name" value="ACREF/ENVCD OPERON REPRESSOR-RELATED"/>
    <property type="match status" value="1"/>
</dbReference>
<dbReference type="PRINTS" id="PR00455">
    <property type="entry name" value="HTHTETR"/>
</dbReference>
<evidence type="ECO:0000256" key="1">
    <source>
        <dbReference type="ARBA" id="ARBA00023125"/>
    </source>
</evidence>
<dbReference type="PROSITE" id="PS50977">
    <property type="entry name" value="HTH_TETR_2"/>
    <property type="match status" value="1"/>
</dbReference>
<dbReference type="RefSeq" id="WP_150032327.1">
    <property type="nucleotide sequence ID" value="NZ_VWSH01000002.1"/>
</dbReference>
<dbReference type="InterPro" id="IPR001647">
    <property type="entry name" value="HTH_TetR"/>
</dbReference>
<dbReference type="PANTHER" id="PTHR43479:SF11">
    <property type="entry name" value="ACREF_ENVCD OPERON REPRESSOR-RELATED"/>
    <property type="match status" value="1"/>
</dbReference>
<dbReference type="InterPro" id="IPR050624">
    <property type="entry name" value="HTH-type_Tx_Regulator"/>
</dbReference>
<evidence type="ECO:0000256" key="2">
    <source>
        <dbReference type="PROSITE-ProRule" id="PRU00335"/>
    </source>
</evidence>
<name>A0A5M6CHG2_9BACT</name>
<sequence>MDKKQAILKSVLKLVNREGFYHLNMKNIAKEANVAAGTIYLYFKGKEDLINALYSMIVNEFNQHVLQGYEDEKPVKENFYDMLNNAIEFYLTQPDNFSFIEQYTYAPFLFKENQNDNFLLLSPIYKMMSVGKKEGVIRNIPDSILLSLIHGPMNTIIKLHLAHKTDLNKRGAKQKFFDAAWSAIAVV</sequence>
<keyword evidence="5" id="KW-1185">Reference proteome</keyword>
<keyword evidence="1 2" id="KW-0238">DNA-binding</keyword>
<dbReference type="InterPro" id="IPR032551">
    <property type="entry name" value="BscR_C"/>
</dbReference>
<dbReference type="Proteomes" id="UP000323632">
    <property type="component" value="Unassembled WGS sequence"/>
</dbReference>
<comment type="caution">
    <text evidence="4">The sequence shown here is derived from an EMBL/GenBank/DDBJ whole genome shotgun (WGS) entry which is preliminary data.</text>
</comment>
<reference evidence="4 5" key="1">
    <citation type="submission" date="2019-09" db="EMBL/GenBank/DDBJ databases">
        <title>Genome sequence and assembly of Taibaiella sp.</title>
        <authorList>
            <person name="Chhetri G."/>
        </authorList>
    </citation>
    <scope>NUCLEOTIDE SEQUENCE [LARGE SCALE GENOMIC DNA]</scope>
    <source>
        <strain evidence="4 5">KVB11</strain>
    </source>
</reference>
<accession>A0A5M6CHG2</accession>
<organism evidence="4 5">
    <name type="scientific">Taibaiella lutea</name>
    <dbReference type="NCBI Taxonomy" id="2608001"/>
    <lineage>
        <taxon>Bacteria</taxon>
        <taxon>Pseudomonadati</taxon>
        <taxon>Bacteroidota</taxon>
        <taxon>Chitinophagia</taxon>
        <taxon>Chitinophagales</taxon>
        <taxon>Chitinophagaceae</taxon>
        <taxon>Taibaiella</taxon>
    </lineage>
</organism>